<feature type="region of interest" description="Disordered" evidence="1">
    <location>
        <begin position="79"/>
        <end position="99"/>
    </location>
</feature>
<dbReference type="SUPFAM" id="SSF88713">
    <property type="entry name" value="Glycoside hydrolase/deacetylase"/>
    <property type="match status" value="1"/>
</dbReference>
<evidence type="ECO:0000313" key="3">
    <source>
        <dbReference type="EMBL" id="AGW14456.1"/>
    </source>
</evidence>
<evidence type="ECO:0000256" key="2">
    <source>
        <dbReference type="SAM" id="SignalP"/>
    </source>
</evidence>
<dbReference type="Gene3D" id="3.20.20.370">
    <property type="entry name" value="Glycoside hydrolase/deacetylase"/>
    <property type="match status" value="1"/>
</dbReference>
<keyword evidence="2" id="KW-0732">Signal</keyword>
<dbReference type="AlphaFoldDB" id="T2GEA1"/>
<dbReference type="Proteomes" id="UP000016587">
    <property type="component" value="Chromosome"/>
</dbReference>
<organism evidence="3 4">
    <name type="scientific">Megalodesulfovibrio gigas (strain ATCC 19364 / DSM 1382 / NCIMB 9332 / VKM B-1759)</name>
    <name type="common">Desulfovibrio gigas</name>
    <dbReference type="NCBI Taxonomy" id="1121448"/>
    <lineage>
        <taxon>Bacteria</taxon>
        <taxon>Pseudomonadati</taxon>
        <taxon>Thermodesulfobacteriota</taxon>
        <taxon>Desulfovibrionia</taxon>
        <taxon>Desulfovibrionales</taxon>
        <taxon>Desulfovibrionaceae</taxon>
        <taxon>Megalodesulfovibrio</taxon>
    </lineage>
</organism>
<accession>T2GEA1</accession>
<dbReference type="EMBL" id="CP006585">
    <property type="protein sequence ID" value="AGW14456.1"/>
    <property type="molecule type" value="Genomic_DNA"/>
</dbReference>
<feature type="signal peptide" evidence="2">
    <location>
        <begin position="1"/>
        <end position="22"/>
    </location>
</feature>
<protein>
    <submittedName>
        <fullName evidence="3">Putative divergent polysaccharide deacetylase family protein</fullName>
    </submittedName>
</protein>
<evidence type="ECO:0000256" key="1">
    <source>
        <dbReference type="SAM" id="MobiDB-lite"/>
    </source>
</evidence>
<keyword evidence="4" id="KW-1185">Reference proteome</keyword>
<reference evidence="4" key="2">
    <citation type="submission" date="2013-07" db="EMBL/GenBank/DDBJ databases">
        <authorList>
            <person name="Morais-Silva F.O."/>
            <person name="Rezende A.M."/>
            <person name="Pimentel C."/>
            <person name="Resende D.M."/>
            <person name="Santos C.I."/>
            <person name="Clemente C."/>
            <person name="de Oliveira L.M."/>
            <person name="da Silva S.M."/>
            <person name="Costa D.A."/>
            <person name="Varela-Raposo A."/>
            <person name="Horacio E.C.A."/>
            <person name="Matos M."/>
            <person name="Flores O."/>
            <person name="Ruiz J.C."/>
            <person name="Rodrigues-Pousada C."/>
        </authorList>
    </citation>
    <scope>NUCLEOTIDE SEQUENCE [LARGE SCALE GENOMIC DNA]</scope>
    <source>
        <strain evidence="4">ATCC 19364 / DSM 1382 / NCIMB 9332 / VKM B-1759</strain>
    </source>
</reference>
<dbReference type="PANTHER" id="PTHR30105:SF2">
    <property type="entry name" value="DIVERGENT POLYSACCHARIDE DEACETYLASE SUPERFAMILY"/>
    <property type="match status" value="1"/>
</dbReference>
<dbReference type="PATRIC" id="fig|1121448.10.peg.2685"/>
<feature type="chain" id="PRO_5004599852" evidence="2">
    <location>
        <begin position="23"/>
        <end position="485"/>
    </location>
</feature>
<dbReference type="STRING" id="1121448.DGI_2725"/>
<dbReference type="GO" id="GO:0005975">
    <property type="term" value="P:carbohydrate metabolic process"/>
    <property type="evidence" value="ECO:0007669"/>
    <property type="project" value="InterPro"/>
</dbReference>
<dbReference type="InterPro" id="IPR011330">
    <property type="entry name" value="Glyco_hydro/deAcase_b/a-brl"/>
</dbReference>
<proteinExistence type="predicted"/>
<dbReference type="KEGG" id="dgg:DGI_2725"/>
<dbReference type="eggNOG" id="COG2861">
    <property type="taxonomic scope" value="Bacteria"/>
</dbReference>
<evidence type="ECO:0000313" key="4">
    <source>
        <dbReference type="Proteomes" id="UP000016587"/>
    </source>
</evidence>
<name>T2GEA1_MEGG1</name>
<dbReference type="HOGENOM" id="CLU_562283_0_0_7"/>
<dbReference type="CDD" id="cd10936">
    <property type="entry name" value="CE4_DAC2"/>
    <property type="match status" value="1"/>
</dbReference>
<dbReference type="PANTHER" id="PTHR30105">
    <property type="entry name" value="UNCHARACTERIZED YIBQ-RELATED"/>
    <property type="match status" value="1"/>
</dbReference>
<gene>
    <name evidence="3" type="ORF">DGI_2725</name>
</gene>
<dbReference type="InterPro" id="IPR006837">
    <property type="entry name" value="Divergent_DAC"/>
</dbReference>
<reference evidence="3 4" key="1">
    <citation type="journal article" date="2013" name="J. Bacteriol.">
        <title>Roles of HynAB and Ech, the only two hydrogenases found in the model sulfate reducer Desulfovibrio gigas.</title>
        <authorList>
            <person name="Morais-Silva F.O."/>
            <person name="Santos C.I."/>
            <person name="Rodrigues R."/>
            <person name="Pereira I.A."/>
            <person name="Rodrigues-Pousada C."/>
        </authorList>
    </citation>
    <scope>NUCLEOTIDE SEQUENCE [LARGE SCALE GENOMIC DNA]</scope>
    <source>
        <strain evidence="4">ATCC 19364 / DSM 1382 / NCIMB 9332 / VKM B-1759</strain>
    </source>
</reference>
<sequence length="485" mass="51973">MNVVNKTSSLLRVLLSHASASALLAVLLASGAALALAWVMFWPVPPSAANTAAFPGAVPGASSGVAPGTAAPGVFEQSRIVSPPTSPRPASPSKPISPISPPGHAVLPGAFVNATPAPLASYGHPLDTPTKIIRPVVHPDAFEEALGAPMELTVRQVDAALLEALQQHGLPPERLELLEVGQHSDVEHRYLFQRLSLRLEEGAAALRQTLQALLARQVPRASLELARPTLWRIRIMNRLTHEIVLSSSRAPAFRPVEGARLTIVIDDMGASLSQARELLALPAPVVFSILPYTEHAREVAELAHAAGREVLVHLPMEPVNLRISPGRDALMVGMDDQTISRLTAVNLAGVPHAVGVNNHMGSRFTQQAELTRPALEVIRSRGLFVLDSLTHERSRLAQTSRAMGLPTYRRDVFLDVVRDATTILHQIRKAEHLALQHGQAIAIGHPHPETFEALRRWAAAPRPGITAVSLSDLDVLADPATLSGQ</sequence>
<dbReference type="Pfam" id="PF04748">
    <property type="entry name" value="Polysacc_deac_2"/>
    <property type="match status" value="1"/>
</dbReference>